<dbReference type="Gene3D" id="3.90.75.20">
    <property type="match status" value="1"/>
</dbReference>
<dbReference type="CDD" id="cd00085">
    <property type="entry name" value="HNHc"/>
    <property type="match status" value="1"/>
</dbReference>
<feature type="domain" description="HNH nuclease" evidence="1">
    <location>
        <begin position="56"/>
        <end position="104"/>
    </location>
</feature>
<protein>
    <submittedName>
        <fullName evidence="2">Homing endonuclease</fullName>
    </submittedName>
</protein>
<evidence type="ECO:0000313" key="2">
    <source>
        <dbReference type="EMBL" id="DAE33379.1"/>
    </source>
</evidence>
<dbReference type="InterPro" id="IPR044925">
    <property type="entry name" value="His-Me_finger_sf"/>
</dbReference>
<organism evidence="2">
    <name type="scientific">virus sp. ctQ5V6</name>
    <dbReference type="NCBI Taxonomy" id="2825815"/>
    <lineage>
        <taxon>Viruses</taxon>
    </lineage>
</organism>
<dbReference type="SUPFAM" id="SSF54060">
    <property type="entry name" value="His-Me finger endonucleases"/>
    <property type="match status" value="1"/>
</dbReference>
<dbReference type="GO" id="GO:0004519">
    <property type="term" value="F:endonuclease activity"/>
    <property type="evidence" value="ECO:0007669"/>
    <property type="project" value="UniProtKB-KW"/>
</dbReference>
<name>A0A8S5RQC1_9VIRU</name>
<dbReference type="SMART" id="SM00507">
    <property type="entry name" value="HNHc"/>
    <property type="match status" value="1"/>
</dbReference>
<dbReference type="EMBL" id="BK059134">
    <property type="protein sequence ID" value="DAE33379.1"/>
    <property type="molecule type" value="Genomic_DNA"/>
</dbReference>
<dbReference type="InterPro" id="IPR036388">
    <property type="entry name" value="WH-like_DNA-bd_sf"/>
</dbReference>
<dbReference type="InterPro" id="IPR010902">
    <property type="entry name" value="NUMOD4"/>
</dbReference>
<evidence type="ECO:0000259" key="1">
    <source>
        <dbReference type="SMART" id="SM00507"/>
    </source>
</evidence>
<dbReference type="InterPro" id="IPR003615">
    <property type="entry name" value="HNH_nuc"/>
</dbReference>
<dbReference type="GO" id="GO:0016788">
    <property type="term" value="F:hydrolase activity, acting on ester bonds"/>
    <property type="evidence" value="ECO:0007669"/>
    <property type="project" value="InterPro"/>
</dbReference>
<sequence>MNEEWKWVNGFEGVYQISNFGRLKSYKKYKDGYILSNTNQKGGYLSVVLTNKAVKLRRCTRIHVLVAEHFIGEIPKGYHVDHIDGNKQNNIVTNLQILHPKAHRAKTEIEHPQIVDRLRNYNMFERPRHIQQYDLDGHFIAEYANAQIASDFTGVCQRNIMQVANKEEYVKGKVRNRLEDLFGN</sequence>
<keyword evidence="2" id="KW-0378">Hydrolase</keyword>
<dbReference type="Gene3D" id="1.10.10.10">
    <property type="entry name" value="Winged helix-like DNA-binding domain superfamily/Winged helix DNA-binding domain"/>
    <property type="match status" value="1"/>
</dbReference>
<keyword evidence="2" id="KW-0255">Endonuclease</keyword>
<dbReference type="Pfam" id="PF07463">
    <property type="entry name" value="NUMOD4"/>
    <property type="match status" value="1"/>
</dbReference>
<proteinExistence type="predicted"/>
<keyword evidence="2" id="KW-0540">Nuclease</keyword>
<dbReference type="Pfam" id="PF13392">
    <property type="entry name" value="HNH_3"/>
    <property type="match status" value="1"/>
</dbReference>
<accession>A0A8S5RQC1</accession>
<reference evidence="2" key="1">
    <citation type="journal article" date="2021" name="Proc. Natl. Acad. Sci. U.S.A.">
        <title>A Catalog of Tens of Thousands of Viruses from Human Metagenomes Reveals Hidden Associations with Chronic Diseases.</title>
        <authorList>
            <person name="Tisza M.J."/>
            <person name="Buck C.B."/>
        </authorList>
    </citation>
    <scope>NUCLEOTIDE SEQUENCE</scope>
    <source>
        <strain evidence="2">CtQ5V6</strain>
    </source>
</reference>